<keyword evidence="3" id="KW-1185">Reference proteome</keyword>
<feature type="region of interest" description="Disordered" evidence="1">
    <location>
        <begin position="1209"/>
        <end position="1241"/>
    </location>
</feature>
<evidence type="ECO:0000313" key="3">
    <source>
        <dbReference type="Proteomes" id="UP000180253"/>
    </source>
</evidence>
<dbReference type="RefSeq" id="WP_070993699.1">
    <property type="nucleotide sequence ID" value="NZ_CBCSHD010000006.1"/>
</dbReference>
<evidence type="ECO:0000256" key="1">
    <source>
        <dbReference type="SAM" id="MobiDB-lite"/>
    </source>
</evidence>
<sequence length="1643" mass="185726">MMMSKHMIGQCQWQTSFDDQSNVTQLQDALSQWSNQILPSVLNSVFERYCPSGQTWRIEQLHIDLGSLTLNELDTQLSQKVAAAVEQALLNMLQQYGTESKGGKGNKLTIVAQGESELALLRWFLLYGVTPWWVVGNNSPLHVVDSQMSQQPNAVASVLRDVGHLDAVRRRIVWQWGEARTRKTVQVLEPWNAQFICSYADNVILAQRQSQSLIPKDSHLQTHLWYWILTHLLVDRGTLFNTSQFVKATLWQMAQHYQISFYDLLAQLSCVAKNMQETGLVAPQFLQVLVDIQHSEQRQQTAPSKVDDEANLWSLFSKLLHAKQTSTQHQSHTYYLTELFIRLAQVGPSKMAQVLKHEGQTEAVRLHIVKQFDEQQLAHIVEVVAPHDTQFILAHVSHTQALLREQHLDPALIWRVLLAYLFVNRGSYFNRRQFVHTTLTGVSQHFGVDYHLILLMLQQTSSMPSKAGQQYELFTILADLQQQQAKQAQHNDALWLRHYQALIDVQTQQSSVQHSALLGQFASLSWQQAVRGMVMVRPLASPRSLFTLLKRSNLGVSQRYLLAQKLVAAMASSSVVALHDIKHLLSALSPNHATQSMQLITALLDWQKQGLMPWSAHNGSLIALLESVVFSLMNQTQVHSLEQWFIQTTHDIAQRFAVSQNALLQQMCSNVQQHSLSHQPLDNILIQCLKGALNTQFTDLATVSTGNSNVPEHVIYSPLSYSQIKALKALAIRFKLPVAMVLKLCADFVCKGGLQLEVTSAANTFEFKESQFVSELTHYLATHFALPVRQLYRYLAIQLARATSLSGSLQQLQYFSAEEPVIGVAVGQSSSLARSALSLKALQQVLVKAEQDTLKRQIWASSAKQIAPIGVMTMTREHSTPLLVKSVTLPKKAPQSLAQAIRYSHRQPSQPMSELFACLLAMRGTNGAFTHGLHMVRDHKSLLDWLLNPFDMATKMRWLYRLYLASASANSAKGLAIDEAMKPVSAVKHDELIETLIQRLRQQESKLALMMVQKAAAMNITSGHFDGLFKSSLVRRWLAPLLPAMWQDIGACDRWCHQLQTWLCHAIEEADNRNGLSPVGQFLARKHDIQHIKQLFWQLMAQHFDAALNTSTSSLKAATISIEQVEQLVAALILRWSQAHALNLTQGVAQFERYSIAHEHQFMQPKSSLERVLSILKRVTHQGSFKAIAQNLSAQESPSEQRVKRIAQQRVNSPKQENHAKTEHLERDQTATSHPDVDHFERGSAGKWIQDLSGVYLNRTDIKAVMSHWLQHGSRPHFIAQQGTFSGARLLDDMQLHKPKQWCDIVQPLLGNEIVLARIANHTTLTMLLDTLNRADKLSQSHSNMFNDVLRLLNTFNRLGLALSPQECEQYMLLCLLTSLAKDELVELSAESLLQSVCWLLVQRQACSAAELLTILNHDELPNFTHVMNALSELRKQLTRYRHSTRRQADNSSLQHETLDRILREEACEAPEQPTEFPMSVPNAGLVLIQSFIPHLFDRLGLVSDDKFISEEKQRAAVHYLQFLVTGQSTTEEHHLVLNKLLCGHGVTHPVEAGITLPQSEIDTIHSLIEAVCNYWPAIGKTSVDGFRGNWLVRSGTLTEAPDHWDLIVEKRVYDILISRSPLSYSIVKLPWMEKPIYVTWPT</sequence>
<dbReference type="STRING" id="327939.BIW53_19555"/>
<dbReference type="EMBL" id="MNAN01000037">
    <property type="protein sequence ID" value="OHU93542.1"/>
    <property type="molecule type" value="Genomic_DNA"/>
</dbReference>
<feature type="compositionally biased region" description="Basic and acidic residues" evidence="1">
    <location>
        <begin position="1216"/>
        <end position="1241"/>
    </location>
</feature>
<comment type="caution">
    <text evidence="2">The sequence shown here is derived from an EMBL/GenBank/DDBJ whole genome shotgun (WGS) entry which is preliminary data.</text>
</comment>
<dbReference type="OrthoDB" id="499748at2"/>
<proteinExistence type="predicted"/>
<dbReference type="Proteomes" id="UP000180253">
    <property type="component" value="Unassembled WGS sequence"/>
</dbReference>
<name>A0A1S1MXA3_9GAMM</name>
<evidence type="ECO:0000313" key="2">
    <source>
        <dbReference type="EMBL" id="OHU93542.1"/>
    </source>
</evidence>
<organism evidence="2 3">
    <name type="scientific">Pseudoalteromonas byunsanensis</name>
    <dbReference type="NCBI Taxonomy" id="327939"/>
    <lineage>
        <taxon>Bacteria</taxon>
        <taxon>Pseudomonadati</taxon>
        <taxon>Pseudomonadota</taxon>
        <taxon>Gammaproteobacteria</taxon>
        <taxon>Alteromonadales</taxon>
        <taxon>Pseudoalteromonadaceae</taxon>
        <taxon>Pseudoalteromonas</taxon>
    </lineage>
</organism>
<dbReference type="InterPro" id="IPR045538">
    <property type="entry name" value="CIS_TMP"/>
</dbReference>
<gene>
    <name evidence="2" type="ORF">BIW53_19555</name>
</gene>
<accession>A0A1S1MXA3</accession>
<dbReference type="Pfam" id="PF19268">
    <property type="entry name" value="CIS_TMP"/>
    <property type="match status" value="2"/>
</dbReference>
<protein>
    <submittedName>
        <fullName evidence="2">Uncharacterized protein</fullName>
    </submittedName>
</protein>
<reference evidence="2 3" key="1">
    <citation type="submission" date="2016-10" db="EMBL/GenBank/DDBJ databases">
        <title>Pseudoalteromonas amylolytica sp. nov., isolated from the surface seawater.</title>
        <authorList>
            <person name="Wu Y.-H."/>
            <person name="Cheng H."/>
            <person name="Jin X.-B."/>
            <person name="Wang C.-S."/>
            <person name="Xu X.-W."/>
        </authorList>
    </citation>
    <scope>NUCLEOTIDE SEQUENCE [LARGE SCALE GENOMIC DNA]</scope>
    <source>
        <strain evidence="2 3">JCM 12483</strain>
    </source>
</reference>